<reference evidence="2" key="1">
    <citation type="submission" date="2019-08" db="EMBL/GenBank/DDBJ databases">
        <authorList>
            <person name="Kucharzyk K."/>
            <person name="Murdoch R.W."/>
            <person name="Higgins S."/>
            <person name="Loffler F."/>
        </authorList>
    </citation>
    <scope>NUCLEOTIDE SEQUENCE</scope>
</reference>
<sequence length="378" mass="42327">MKRKLLIALLAMAPIGLFAQNETTTSTEINQRKALKQYGFWDNWFIQGQIGGQYTFSENHKIASFADNLSPTAAVSVGKYFSPQVGGRLQLGGWTSSNYKVDYTYDIKYLNANVDALFNLSNIFLPYKEDRAFNLIGIMGLGYVHGFENSDENWHATNSISPRIGLQGDFRLNDAWSLNLEANANLLRDDFNGVSGGENYDGTLNVLAGVTYRFKARGFETVEASDPALIKTLNDKINEQRAQIDDLKACCEKKQTVTEPVVNNTTPVVKNTLNSVVIFRIGKSTIDENQKVNIYNVAQYLKENPDAKVVISSYADKQTGTAQFNQKLSEKRSESVVKVLKEQYGISENRVIVNNNGDKQQPFPNNNDWNRVSIIVSE</sequence>
<dbReference type="PANTHER" id="PTHR30329:SF21">
    <property type="entry name" value="LIPOPROTEIN YIAD-RELATED"/>
    <property type="match status" value="1"/>
</dbReference>
<evidence type="ECO:0000259" key="1">
    <source>
        <dbReference type="PROSITE" id="PS51123"/>
    </source>
</evidence>
<feature type="domain" description="OmpA-like" evidence="1">
    <location>
        <begin position="266"/>
        <end position="378"/>
    </location>
</feature>
<dbReference type="Pfam" id="PF00691">
    <property type="entry name" value="OmpA"/>
    <property type="match status" value="1"/>
</dbReference>
<dbReference type="PROSITE" id="PS51123">
    <property type="entry name" value="OMPA_2"/>
    <property type="match status" value="1"/>
</dbReference>
<dbReference type="InterPro" id="IPR006665">
    <property type="entry name" value="OmpA-like"/>
</dbReference>
<comment type="caution">
    <text evidence="2">The sequence shown here is derived from an EMBL/GenBank/DDBJ whole genome shotgun (WGS) entry which is preliminary data.</text>
</comment>
<dbReference type="InterPro" id="IPR036737">
    <property type="entry name" value="OmpA-like_sf"/>
</dbReference>
<dbReference type="AlphaFoldDB" id="A0A644V0Q3"/>
<protein>
    <submittedName>
        <fullName evidence="2">Outer membrane protein 41</fullName>
    </submittedName>
</protein>
<dbReference type="SUPFAM" id="SSF103088">
    <property type="entry name" value="OmpA-like"/>
    <property type="match status" value="1"/>
</dbReference>
<accession>A0A644V0Q3</accession>
<dbReference type="PANTHER" id="PTHR30329">
    <property type="entry name" value="STATOR ELEMENT OF FLAGELLAR MOTOR COMPLEX"/>
    <property type="match status" value="1"/>
</dbReference>
<gene>
    <name evidence="2" type="ORF">SDC9_30729</name>
</gene>
<organism evidence="2">
    <name type="scientific">bioreactor metagenome</name>
    <dbReference type="NCBI Taxonomy" id="1076179"/>
    <lineage>
        <taxon>unclassified sequences</taxon>
        <taxon>metagenomes</taxon>
        <taxon>ecological metagenomes</taxon>
    </lineage>
</organism>
<dbReference type="Gene3D" id="3.30.1330.60">
    <property type="entry name" value="OmpA-like domain"/>
    <property type="match status" value="1"/>
</dbReference>
<name>A0A644V0Q3_9ZZZZ</name>
<dbReference type="EMBL" id="VSSQ01000194">
    <property type="protein sequence ID" value="MPL84764.1"/>
    <property type="molecule type" value="Genomic_DNA"/>
</dbReference>
<evidence type="ECO:0000313" key="2">
    <source>
        <dbReference type="EMBL" id="MPL84764.1"/>
    </source>
</evidence>
<proteinExistence type="predicted"/>
<dbReference type="InterPro" id="IPR050330">
    <property type="entry name" value="Bact_OuterMem_StrucFunc"/>
</dbReference>
<dbReference type="InterPro" id="IPR011250">
    <property type="entry name" value="OMP/PagP_B-barrel"/>
</dbReference>
<dbReference type="CDD" id="cd07185">
    <property type="entry name" value="OmpA_C-like"/>
    <property type="match status" value="1"/>
</dbReference>
<dbReference type="SUPFAM" id="SSF56925">
    <property type="entry name" value="OMPA-like"/>
    <property type="match status" value="1"/>
</dbReference>